<dbReference type="InterPro" id="IPR029031">
    <property type="entry name" value="Gingipain_N_sf"/>
</dbReference>
<dbReference type="InterPro" id="IPR029030">
    <property type="entry name" value="Caspase-like_dom_sf"/>
</dbReference>
<keyword evidence="1 2" id="KW-0732">Signal</keyword>
<gene>
    <name evidence="4" type="ORF">LV89_01685</name>
</gene>
<dbReference type="CDD" id="cd02258">
    <property type="entry name" value="Peptidase_C25_N"/>
    <property type="match status" value="1"/>
</dbReference>
<dbReference type="SUPFAM" id="SSF52129">
    <property type="entry name" value="Caspase-like"/>
    <property type="match status" value="1"/>
</dbReference>
<feature type="signal peptide" evidence="2">
    <location>
        <begin position="1"/>
        <end position="22"/>
    </location>
</feature>
<reference evidence="4 5" key="1">
    <citation type="submission" date="2018-05" db="EMBL/GenBank/DDBJ databases">
        <title>Genomic Encyclopedia of Archaeal and Bacterial Type Strains, Phase II (KMG-II): from individual species to whole genera.</title>
        <authorList>
            <person name="Goeker M."/>
        </authorList>
    </citation>
    <scope>NUCLEOTIDE SEQUENCE [LARGE SCALE GENOMIC DNA]</scope>
    <source>
        <strain evidence="4 5">DSM 22214</strain>
    </source>
</reference>
<name>A0A316EAD9_9BACT</name>
<comment type="caution">
    <text evidence="4">The sequence shown here is derived from an EMBL/GenBank/DDBJ whole genome shotgun (WGS) entry which is preliminary data.</text>
</comment>
<dbReference type="GO" id="GO:0006508">
    <property type="term" value="P:proteolysis"/>
    <property type="evidence" value="ECO:0007669"/>
    <property type="project" value="InterPro"/>
</dbReference>
<dbReference type="Gene3D" id="3.40.50.1460">
    <property type="match status" value="1"/>
</dbReference>
<dbReference type="RefSeq" id="WP_158279541.1">
    <property type="nucleotide sequence ID" value="NZ_QGGO01000007.1"/>
</dbReference>
<evidence type="ECO:0000313" key="5">
    <source>
        <dbReference type="Proteomes" id="UP000245489"/>
    </source>
</evidence>
<dbReference type="Proteomes" id="UP000245489">
    <property type="component" value="Unassembled WGS sequence"/>
</dbReference>
<evidence type="ECO:0000259" key="3">
    <source>
        <dbReference type="Pfam" id="PF01364"/>
    </source>
</evidence>
<evidence type="ECO:0000256" key="1">
    <source>
        <dbReference type="ARBA" id="ARBA00022729"/>
    </source>
</evidence>
<organism evidence="4 5">
    <name type="scientific">Arcicella aurantiaca</name>
    <dbReference type="NCBI Taxonomy" id="591202"/>
    <lineage>
        <taxon>Bacteria</taxon>
        <taxon>Pseudomonadati</taxon>
        <taxon>Bacteroidota</taxon>
        <taxon>Cytophagia</taxon>
        <taxon>Cytophagales</taxon>
        <taxon>Flectobacillaceae</taxon>
        <taxon>Arcicella</taxon>
    </lineage>
</organism>
<dbReference type="EMBL" id="QGGO01000007">
    <property type="protein sequence ID" value="PWK27372.1"/>
    <property type="molecule type" value="Genomic_DNA"/>
</dbReference>
<dbReference type="InterPro" id="IPR001769">
    <property type="entry name" value="Gingipain"/>
</dbReference>
<feature type="chain" id="PRO_5016304270" evidence="2">
    <location>
        <begin position="23"/>
        <end position="1138"/>
    </location>
</feature>
<dbReference type="AlphaFoldDB" id="A0A316EAD9"/>
<dbReference type="NCBIfam" id="NF033707">
    <property type="entry name" value="T9SS_sortase"/>
    <property type="match status" value="1"/>
</dbReference>
<proteinExistence type="predicted"/>
<dbReference type="OrthoDB" id="9809780at2"/>
<dbReference type="GO" id="GO:0008234">
    <property type="term" value="F:cysteine-type peptidase activity"/>
    <property type="evidence" value="ECO:0007669"/>
    <property type="project" value="InterPro"/>
</dbReference>
<sequence length="1138" mass="127474">MKLKLPYTILIFFVFSLPKSLAQNSVLAKGDWVKIGVANAGIYKLDASFFQKVGFNIAQINPQNIKIYGNGGGMLPQANNISRPKDLIENAIAVEGETDEKFDNQDFVLFYGQSPHKIMYDSLSKSFSHQFNLYADTTFYFLTVSETKGLRIKDQNSISATQEISTFDDYDFHEVDRKNILAQAPFAGSGREWVGEEFSGNLEQIFTFNQTGIIVNSPLKIITSLAASAFGQTEFAVKANGLSVGTTTLNAIGEDRYDYKGSFSSKSFIINPDFTNATDLKIGLTYNRKSLNAGVGYLNFLGVQTVRNLKLYGNQTAFRSLESLKYYSVKFSLNETNTNLKIWDISNPFLPQNQLFTVQNQKIVFGINSTSLKEFIVYNNAGFLEPISSQKIKNQNLQNLEIPDLLIVTSESLRKQANRLADFRRQHDKLVVQVVSTQEIYHEFSSGRQDISAIRDFVKTLYERNSTKLKYLLLFGDASFDYKKRLNVITNETKEILIPTYQSRESLHPIYSFSSDDYYGFLSNNEGTWEENGSGNHTLEIGIGRLPVKSVQEADDIVNKLIHYSADKTTVGDWRSKLAFIADNGDGNIHQEDADSFAKKVDAQTGVYKKEKVYLDAFPLVSLPEGQRSPEAKKAINQAFQNGVLIMNYNGHGAESGWTDEQILSISDIVNLTNYNTLPLMLTATCQFGRFDDPNQVSGAELSLLNAKGGAIALLTTTRPVFQNTNFVINQAFYESIFKPINGQMPRLGDVMVYTKNNSLQGVINRNFTLLGDPSLRLNYPENDVILTKINGKTILQGDTLKALTKVVLEGEIVTRDSKTKNTNFNGIAQITVYDKQKNLQTLGNQGSKFVYQDYQNKLFDGQVKVQNGSFLCSFVVPKDINYQYGEGKIFVYAQTTDATSDGLGSSKLIVGGANNQSLIDNQPPKIKMFLNDETFVDGGQTNNSPVLIAKISDENGINIATDGLGHQLLLTIDDTSKVFVNQHFTNSLDDYTSGQIQYNFTNLPIGKHKLKLKIWDNYNNSTESTLRFEVNSAKNNLLKSVFCYPNPFIQTTNFSFEHERVGEDFNVIIEIYDSYGRLIKQISENVYQISSPFDKISWNLAEDSVPIVTGNYFYRIFAKSLTTSYQASGSGKIVSVK</sequence>
<dbReference type="Gene3D" id="3.40.50.10390">
    <property type="entry name" value="Gingipain r, domain 1"/>
    <property type="match status" value="1"/>
</dbReference>
<dbReference type="Pfam" id="PF01364">
    <property type="entry name" value="Peptidase_C25"/>
    <property type="match status" value="1"/>
</dbReference>
<feature type="domain" description="Gingipain" evidence="3">
    <location>
        <begin position="406"/>
        <end position="778"/>
    </location>
</feature>
<protein>
    <submittedName>
        <fullName evidence="4">Peptidase C25-like protein</fullName>
    </submittedName>
</protein>
<evidence type="ECO:0000313" key="4">
    <source>
        <dbReference type="EMBL" id="PWK27372.1"/>
    </source>
</evidence>
<keyword evidence="5" id="KW-1185">Reference proteome</keyword>
<evidence type="ECO:0000256" key="2">
    <source>
        <dbReference type="SAM" id="SignalP"/>
    </source>
</evidence>
<accession>A0A316EAD9</accession>
<dbReference type="Gene3D" id="2.60.40.4070">
    <property type="match status" value="1"/>
</dbReference>